<keyword evidence="2" id="KW-1185">Reference proteome</keyword>
<comment type="caution">
    <text evidence="1">The sequence shown here is derived from an EMBL/GenBank/DDBJ whole genome shotgun (WGS) entry which is preliminary data.</text>
</comment>
<evidence type="ECO:0000313" key="1">
    <source>
        <dbReference type="EMBL" id="MBP2194103.1"/>
    </source>
</evidence>
<dbReference type="Proteomes" id="UP001519325">
    <property type="component" value="Unassembled WGS sequence"/>
</dbReference>
<evidence type="ECO:0000313" key="2">
    <source>
        <dbReference type="Proteomes" id="UP001519325"/>
    </source>
</evidence>
<accession>A0ABS4QQX2</accession>
<gene>
    <name evidence="1" type="ORF">BJ987_007004</name>
</gene>
<sequence>MDPNKLDEWMAARLDREQSANSAANSRCPNPGCPRAWHGLPFGACEGSWAHEFGTRDAAA</sequence>
<dbReference type="RefSeq" id="WP_209897274.1">
    <property type="nucleotide sequence ID" value="NZ_JAGGMR010000001.1"/>
</dbReference>
<reference evidence="1 2" key="1">
    <citation type="submission" date="2021-03" db="EMBL/GenBank/DDBJ databases">
        <title>Sequencing the genomes of 1000 actinobacteria strains.</title>
        <authorList>
            <person name="Klenk H.-P."/>
        </authorList>
    </citation>
    <scope>NUCLEOTIDE SEQUENCE [LARGE SCALE GENOMIC DNA]</scope>
    <source>
        <strain evidence="1 2">DSM 45516</strain>
    </source>
</reference>
<protein>
    <submittedName>
        <fullName evidence="1">Uncharacterized protein</fullName>
    </submittedName>
</protein>
<name>A0ABS4QQX2_9NOCA</name>
<dbReference type="EMBL" id="JAGGMR010000001">
    <property type="protein sequence ID" value="MBP2194103.1"/>
    <property type="molecule type" value="Genomic_DNA"/>
</dbReference>
<organism evidence="1 2">
    <name type="scientific">Nocardia goodfellowii</name>
    <dbReference type="NCBI Taxonomy" id="882446"/>
    <lineage>
        <taxon>Bacteria</taxon>
        <taxon>Bacillati</taxon>
        <taxon>Actinomycetota</taxon>
        <taxon>Actinomycetes</taxon>
        <taxon>Mycobacteriales</taxon>
        <taxon>Nocardiaceae</taxon>
        <taxon>Nocardia</taxon>
    </lineage>
</organism>
<proteinExistence type="predicted"/>